<dbReference type="InterPro" id="IPR011030">
    <property type="entry name" value="Lipovitellin_superhlx_dom"/>
</dbReference>
<keyword evidence="5" id="KW-1185">Reference proteome</keyword>
<keyword evidence="1" id="KW-0758">Storage protein</keyword>
<dbReference type="SUPFAM" id="SSF56968">
    <property type="entry name" value="Lipovitellin-phosvitin complex, beta-sheet shell regions"/>
    <property type="match status" value="1"/>
</dbReference>
<dbReference type="PANTHER" id="PTHR23345:SF9">
    <property type="entry name" value="VITELLOGENIN-RELATED"/>
    <property type="match status" value="1"/>
</dbReference>
<comment type="caution">
    <text evidence="4">The sequence shown here is derived from an EMBL/GenBank/DDBJ whole genome shotgun (WGS) entry which is preliminary data.</text>
</comment>
<evidence type="ECO:0000313" key="4">
    <source>
        <dbReference type="EMBL" id="MEQ2219118.1"/>
    </source>
</evidence>
<evidence type="ECO:0000256" key="2">
    <source>
        <dbReference type="ARBA" id="ARBA00023180"/>
    </source>
</evidence>
<gene>
    <name evidence="4" type="ORF">XENOCAPTIV_012865</name>
</gene>
<sequence length="446" mass="49610">MSPHRHWFLDTIPATGTPAAIRLIQEKFMAEEISVAEAVQALVAAVHMVTADPEVIKLFQNLIASNKVVENPLLREVVFLGYGSLMLGAAATAFYINNAATFLPKTVVAKTRAFFAGSTAEVLEYGKELPIQEYGREALKALLLSDINFHYAKPVLAAEVRRILPTAAGLPMELSLYSAAVAAASVESERDWSCFFKPCSSPQSENSVYNVTVRLPMSMPIDEIKGLSPFDEVIDRIHFMVSKAVAAECSFSEDTLYTFNNRSYKDKMPSSCYKVAAQDCTDELKFMVLLRKDSSEQHHINVKISEIDIDMYPKDNNVIVKVNEMEIPPTSLPYRHPTASIEIRQSGEGLAVYAPSHGLQEVYFDRKTWKIKVADWMKGKTCGLCGKADGEVRQEYHTPNGRVAKNSVSFAHSWILPANSCRDASGKTKYVAPSFVHEYIVYCLLQ</sequence>
<dbReference type="PROSITE" id="PS51233">
    <property type="entry name" value="VWFD"/>
    <property type="match status" value="1"/>
</dbReference>
<evidence type="ECO:0000256" key="1">
    <source>
        <dbReference type="ARBA" id="ARBA00022761"/>
    </source>
</evidence>
<reference evidence="4 5" key="1">
    <citation type="submission" date="2021-06" db="EMBL/GenBank/DDBJ databases">
        <authorList>
            <person name="Palmer J.M."/>
        </authorList>
    </citation>
    <scope>NUCLEOTIDE SEQUENCE [LARGE SCALE GENOMIC DNA]</scope>
    <source>
        <strain evidence="4 5">XC_2019</strain>
        <tissue evidence="4">Muscle</tissue>
    </source>
</reference>
<feature type="domain" description="VWFD" evidence="3">
    <location>
        <begin position="247"/>
        <end position="422"/>
    </location>
</feature>
<accession>A0ABV0SHC9</accession>
<dbReference type="Gene3D" id="1.25.10.20">
    <property type="entry name" value="Vitellinogen, superhelical"/>
    <property type="match status" value="1"/>
</dbReference>
<dbReference type="Gene3D" id="2.20.80.10">
    <property type="entry name" value="Lipovitellin-phosvitin complex, chain A, domain 4"/>
    <property type="match status" value="1"/>
</dbReference>
<dbReference type="SUPFAM" id="SSF48431">
    <property type="entry name" value="Lipovitellin-phosvitin complex, superhelical domain"/>
    <property type="match status" value="1"/>
</dbReference>
<evidence type="ECO:0000259" key="3">
    <source>
        <dbReference type="PROSITE" id="PS51233"/>
    </source>
</evidence>
<dbReference type="InterPro" id="IPR001846">
    <property type="entry name" value="VWF_type-D"/>
</dbReference>
<protein>
    <recommendedName>
        <fullName evidence="3">VWFD domain-containing protein</fullName>
    </recommendedName>
</protein>
<dbReference type="EMBL" id="JAHRIN010078316">
    <property type="protein sequence ID" value="MEQ2219118.1"/>
    <property type="molecule type" value="Genomic_DNA"/>
</dbReference>
<dbReference type="PANTHER" id="PTHR23345">
    <property type="entry name" value="VITELLOGENIN-RELATED"/>
    <property type="match status" value="1"/>
</dbReference>
<organism evidence="4 5">
    <name type="scientific">Xenoophorus captivus</name>
    <dbReference type="NCBI Taxonomy" id="1517983"/>
    <lineage>
        <taxon>Eukaryota</taxon>
        <taxon>Metazoa</taxon>
        <taxon>Chordata</taxon>
        <taxon>Craniata</taxon>
        <taxon>Vertebrata</taxon>
        <taxon>Euteleostomi</taxon>
        <taxon>Actinopterygii</taxon>
        <taxon>Neopterygii</taxon>
        <taxon>Teleostei</taxon>
        <taxon>Neoteleostei</taxon>
        <taxon>Acanthomorphata</taxon>
        <taxon>Ovalentaria</taxon>
        <taxon>Atherinomorphae</taxon>
        <taxon>Cyprinodontiformes</taxon>
        <taxon>Goodeidae</taxon>
        <taxon>Xenoophorus</taxon>
    </lineage>
</organism>
<dbReference type="InterPro" id="IPR050733">
    <property type="entry name" value="Vitellogenin/Apolipophorin"/>
</dbReference>
<dbReference type="SMART" id="SM00216">
    <property type="entry name" value="VWD"/>
    <property type="match status" value="1"/>
</dbReference>
<name>A0ABV0SHC9_9TELE</name>
<proteinExistence type="predicted"/>
<evidence type="ECO:0000313" key="5">
    <source>
        <dbReference type="Proteomes" id="UP001434883"/>
    </source>
</evidence>
<dbReference type="InterPro" id="IPR015255">
    <property type="entry name" value="Vitellinogen_open_b-sht"/>
</dbReference>
<dbReference type="Pfam" id="PF01347">
    <property type="entry name" value="Vitellogenin_N"/>
    <property type="match status" value="1"/>
</dbReference>
<keyword evidence="2" id="KW-0325">Glycoprotein</keyword>
<dbReference type="Proteomes" id="UP001434883">
    <property type="component" value="Unassembled WGS sequence"/>
</dbReference>
<dbReference type="Pfam" id="PF00094">
    <property type="entry name" value="VWD"/>
    <property type="match status" value="1"/>
</dbReference>
<dbReference type="InterPro" id="IPR015819">
    <property type="entry name" value="Lipid_transp_b-sht_shell"/>
</dbReference>
<dbReference type="Pfam" id="PF09172">
    <property type="entry name" value="Vit_open_b-sht"/>
    <property type="match status" value="1"/>
</dbReference>
<dbReference type="InterPro" id="IPR001747">
    <property type="entry name" value="Vitellogenin_N"/>
</dbReference>